<feature type="transmembrane region" description="Helical" evidence="1">
    <location>
        <begin position="41"/>
        <end position="60"/>
    </location>
</feature>
<sequence>MNFHRVINMTVLIASVLLLACAAVAFYGATNSADASSARAQVLAGVSSVVALVLTFIAKLQANKIIKLKVAIASLNVEKAILVSGVKR</sequence>
<keyword evidence="1" id="KW-0812">Transmembrane</keyword>
<name>A0A096H087_COMTE</name>
<evidence type="ECO:0000313" key="3">
    <source>
        <dbReference type="Proteomes" id="UP000029553"/>
    </source>
</evidence>
<reference evidence="2 3" key="1">
    <citation type="submission" date="2013-09" db="EMBL/GenBank/DDBJ databases">
        <title>High correlation between genotypes and phenotypes of environmental bacteria Comamonas testosteroni strains.</title>
        <authorList>
            <person name="Liu L."/>
            <person name="Zhu W."/>
            <person name="Xia X."/>
            <person name="Xu B."/>
            <person name="Luo M."/>
            <person name="Wang G."/>
        </authorList>
    </citation>
    <scope>NUCLEOTIDE SEQUENCE [LARGE SCALE GENOMIC DNA]</scope>
    <source>
        <strain evidence="2 3">JL40</strain>
    </source>
</reference>
<keyword evidence="1" id="KW-0472">Membrane</keyword>
<dbReference type="RefSeq" id="WP_034367663.1">
    <property type="nucleotide sequence ID" value="NZ_AWOR01000037.1"/>
</dbReference>
<dbReference type="AlphaFoldDB" id="A0A096H087"/>
<organism evidence="2 3">
    <name type="scientific">Comamonas testosteroni</name>
    <name type="common">Pseudomonas testosteroni</name>
    <dbReference type="NCBI Taxonomy" id="285"/>
    <lineage>
        <taxon>Bacteria</taxon>
        <taxon>Pseudomonadati</taxon>
        <taxon>Pseudomonadota</taxon>
        <taxon>Betaproteobacteria</taxon>
        <taxon>Burkholderiales</taxon>
        <taxon>Comamonadaceae</taxon>
        <taxon>Comamonas</taxon>
    </lineage>
</organism>
<protein>
    <recommendedName>
        <fullName evidence="4">Lipoprotein</fullName>
    </recommendedName>
</protein>
<comment type="caution">
    <text evidence="2">The sequence shown here is derived from an EMBL/GenBank/DDBJ whole genome shotgun (WGS) entry which is preliminary data.</text>
</comment>
<evidence type="ECO:0008006" key="4">
    <source>
        <dbReference type="Google" id="ProtNLM"/>
    </source>
</evidence>
<dbReference type="Proteomes" id="UP000029553">
    <property type="component" value="Unassembled WGS sequence"/>
</dbReference>
<keyword evidence="1" id="KW-1133">Transmembrane helix</keyword>
<dbReference type="EMBL" id="AWOR01000037">
    <property type="protein sequence ID" value="KGH30860.1"/>
    <property type="molecule type" value="Genomic_DNA"/>
</dbReference>
<gene>
    <name evidence="2" type="ORF">P353_08340</name>
</gene>
<evidence type="ECO:0000256" key="1">
    <source>
        <dbReference type="SAM" id="Phobius"/>
    </source>
</evidence>
<proteinExistence type="predicted"/>
<evidence type="ECO:0000313" key="2">
    <source>
        <dbReference type="EMBL" id="KGH30860.1"/>
    </source>
</evidence>
<accession>A0A096H087</accession>
<dbReference type="PROSITE" id="PS51257">
    <property type="entry name" value="PROKAR_LIPOPROTEIN"/>
    <property type="match status" value="1"/>
</dbReference>